<dbReference type="EMBL" id="BMAT01006822">
    <property type="protein sequence ID" value="GFS20481.1"/>
    <property type="molecule type" value="Genomic_DNA"/>
</dbReference>
<proteinExistence type="predicted"/>
<organism evidence="1 2">
    <name type="scientific">Elysia marginata</name>
    <dbReference type="NCBI Taxonomy" id="1093978"/>
    <lineage>
        <taxon>Eukaryota</taxon>
        <taxon>Metazoa</taxon>
        <taxon>Spiralia</taxon>
        <taxon>Lophotrochozoa</taxon>
        <taxon>Mollusca</taxon>
        <taxon>Gastropoda</taxon>
        <taxon>Heterobranchia</taxon>
        <taxon>Euthyneura</taxon>
        <taxon>Panpulmonata</taxon>
        <taxon>Sacoglossa</taxon>
        <taxon>Placobranchoidea</taxon>
        <taxon>Plakobranchidae</taxon>
        <taxon>Elysia</taxon>
    </lineage>
</organism>
<dbReference type="AlphaFoldDB" id="A0AAV4JIT6"/>
<keyword evidence="2" id="KW-1185">Reference proteome</keyword>
<protein>
    <submittedName>
        <fullName evidence="1">Uncharacterized protein</fullName>
    </submittedName>
</protein>
<evidence type="ECO:0000313" key="1">
    <source>
        <dbReference type="EMBL" id="GFS20481.1"/>
    </source>
</evidence>
<comment type="caution">
    <text evidence="1">The sequence shown here is derived from an EMBL/GenBank/DDBJ whole genome shotgun (WGS) entry which is preliminary data.</text>
</comment>
<evidence type="ECO:0000313" key="2">
    <source>
        <dbReference type="Proteomes" id="UP000762676"/>
    </source>
</evidence>
<sequence>MIEKKEEEPRPENPEVGWFRSLLPQIELLSPMDLLAFTTEVQQILYRYLKYPGMQGQEQYPNMQGQGQYTGMQSQGQYTGMQGYGQAAQQGRLHYASQNQQGNFKHQ</sequence>
<reference evidence="1 2" key="1">
    <citation type="journal article" date="2021" name="Elife">
        <title>Chloroplast acquisition without the gene transfer in kleptoplastic sea slugs, Plakobranchus ocellatus.</title>
        <authorList>
            <person name="Maeda T."/>
            <person name="Takahashi S."/>
            <person name="Yoshida T."/>
            <person name="Shimamura S."/>
            <person name="Takaki Y."/>
            <person name="Nagai Y."/>
            <person name="Toyoda A."/>
            <person name="Suzuki Y."/>
            <person name="Arimoto A."/>
            <person name="Ishii H."/>
            <person name="Satoh N."/>
            <person name="Nishiyama T."/>
            <person name="Hasebe M."/>
            <person name="Maruyama T."/>
            <person name="Minagawa J."/>
            <person name="Obokata J."/>
            <person name="Shigenobu S."/>
        </authorList>
    </citation>
    <scope>NUCLEOTIDE SEQUENCE [LARGE SCALE GENOMIC DNA]</scope>
</reference>
<dbReference type="Proteomes" id="UP000762676">
    <property type="component" value="Unassembled WGS sequence"/>
</dbReference>
<name>A0AAV4JIT6_9GAST</name>
<gene>
    <name evidence="1" type="ORF">ElyMa_003314100</name>
</gene>
<accession>A0AAV4JIT6</accession>